<organism evidence="1 2">
    <name type="scientific">Pristionchus entomophagus</name>
    <dbReference type="NCBI Taxonomy" id="358040"/>
    <lineage>
        <taxon>Eukaryota</taxon>
        <taxon>Metazoa</taxon>
        <taxon>Ecdysozoa</taxon>
        <taxon>Nematoda</taxon>
        <taxon>Chromadorea</taxon>
        <taxon>Rhabditida</taxon>
        <taxon>Rhabditina</taxon>
        <taxon>Diplogasteromorpha</taxon>
        <taxon>Diplogasteroidea</taxon>
        <taxon>Neodiplogasteridae</taxon>
        <taxon>Pristionchus</taxon>
    </lineage>
</organism>
<reference evidence="1" key="1">
    <citation type="submission" date="2023-10" db="EMBL/GenBank/DDBJ databases">
        <title>Genome assembly of Pristionchus species.</title>
        <authorList>
            <person name="Yoshida K."/>
            <person name="Sommer R.J."/>
        </authorList>
    </citation>
    <scope>NUCLEOTIDE SEQUENCE</scope>
    <source>
        <strain evidence="1">RS0144</strain>
    </source>
</reference>
<dbReference type="AlphaFoldDB" id="A0AAV5T8D9"/>
<evidence type="ECO:0008006" key="3">
    <source>
        <dbReference type="Google" id="ProtNLM"/>
    </source>
</evidence>
<accession>A0AAV5T8D9</accession>
<protein>
    <recommendedName>
        <fullName evidence="3">Ribosomal protein</fullName>
    </recommendedName>
</protein>
<evidence type="ECO:0000313" key="2">
    <source>
        <dbReference type="Proteomes" id="UP001432027"/>
    </source>
</evidence>
<feature type="non-terminal residue" evidence="1">
    <location>
        <position position="1"/>
    </location>
</feature>
<evidence type="ECO:0000313" key="1">
    <source>
        <dbReference type="EMBL" id="GMS87936.1"/>
    </source>
</evidence>
<dbReference type="Proteomes" id="UP001432027">
    <property type="component" value="Unassembled WGS sequence"/>
</dbReference>
<keyword evidence="2" id="KW-1185">Reference proteome</keyword>
<gene>
    <name evidence="1" type="ORF">PENTCL1PPCAC_10111</name>
</gene>
<comment type="caution">
    <text evidence="1">The sequence shown here is derived from an EMBL/GenBank/DDBJ whole genome shotgun (WGS) entry which is preliminary data.</text>
</comment>
<name>A0AAV5T8D9_9BILA</name>
<sequence>FIVFNLDSLRGRSKRGGHRDTVVRYGRSRGYGCRGLRGRSRVGLRLLGRGGGARVIGPAKPLAEHLDVVAVHVVDGARVVLHEPAVRARVLAGLAAQAVLVVELAAARVHRRLHEPAAAGCKVRVVLGHVAVGAHEHVGLVRRFAEGNLGDVDATARAVHVLRVPQAAQREVRVTLERVRRGHALLAAHAAQSPAHSLLVRVFGVGIHCRASRV</sequence>
<proteinExistence type="predicted"/>
<dbReference type="EMBL" id="BTSX01000003">
    <property type="protein sequence ID" value="GMS87936.1"/>
    <property type="molecule type" value="Genomic_DNA"/>
</dbReference>